<dbReference type="AlphaFoldDB" id="A0AAD6IBI1"/>
<evidence type="ECO:0000256" key="1">
    <source>
        <dbReference type="SAM" id="Coils"/>
    </source>
</evidence>
<feature type="compositionally biased region" description="Polar residues" evidence="2">
    <location>
        <begin position="210"/>
        <end position="225"/>
    </location>
</feature>
<reference evidence="3" key="1">
    <citation type="journal article" date="2023" name="IMA Fungus">
        <title>Comparative genomic study of the Penicillium genus elucidates a diverse pangenome and 15 lateral gene transfer events.</title>
        <authorList>
            <person name="Petersen C."/>
            <person name="Sorensen T."/>
            <person name="Nielsen M.R."/>
            <person name="Sondergaard T.E."/>
            <person name="Sorensen J.L."/>
            <person name="Fitzpatrick D.A."/>
            <person name="Frisvad J.C."/>
            <person name="Nielsen K.L."/>
        </authorList>
    </citation>
    <scope>NUCLEOTIDE SEQUENCE</scope>
    <source>
        <strain evidence="3">IBT 15450</strain>
    </source>
</reference>
<evidence type="ECO:0000313" key="3">
    <source>
        <dbReference type="EMBL" id="KAJ6039059.1"/>
    </source>
</evidence>
<evidence type="ECO:0000313" key="4">
    <source>
        <dbReference type="Proteomes" id="UP001219568"/>
    </source>
</evidence>
<dbReference type="Proteomes" id="UP001219568">
    <property type="component" value="Unassembled WGS sequence"/>
</dbReference>
<proteinExistence type="predicted"/>
<comment type="caution">
    <text evidence="3">The sequence shown here is derived from an EMBL/GenBank/DDBJ whole genome shotgun (WGS) entry which is preliminary data.</text>
</comment>
<dbReference type="EMBL" id="JAQJZL010000006">
    <property type="protein sequence ID" value="KAJ6039059.1"/>
    <property type="molecule type" value="Genomic_DNA"/>
</dbReference>
<evidence type="ECO:0000256" key="2">
    <source>
        <dbReference type="SAM" id="MobiDB-lite"/>
    </source>
</evidence>
<feature type="coiled-coil region" evidence="1">
    <location>
        <begin position="7"/>
        <end position="57"/>
    </location>
</feature>
<name>A0AAD6IBI1_PENCN</name>
<sequence length="612" mass="69533">MGDTDDKGHVEEEIHKLRQDLQAMRDLRELVKLKAQLAEEQNKLQEEQARLDKAQNGVGPDAFGSISRQPSMASDFSAALDDFIRPFRDSSVVIATPTHSDQFENNNIATSGPTPVTCKRVRSVASPPALQEPYTPATDPASYAPEPVQINIGHIGQEPSAKRIRADEAAATLDLPRSTLRKLPLGEEGHKTGMRKFFSESGFGIERTRNASPSQPQTDPQPASLRTQLQATPPYRIPATPPNSAGLQVGIYQGTGWTEYIHYINTLDAHFAQHPGYYTEARKVELGAQYISRKLMGELPGQTNHPESMTWLSFCTLLAQELPRNARIGQTIGYIRGARQKRAQPVTHFALWLIQWAPFTPKYSARDFGEFLLEGALPEIRCQVEKFYTVPRDYNTLVSYLQGIENAIPARARVISSRKKDIVLNGDSQVVPVYFARDWEEYKQFISRLQSCFEQRRSSDEEALMIDVGRKRLSRLLREGWDKRAADLKEINWFAFCVFLVEQIPSKGSKKRYWGITQRENQPVDIFALELLRWAPDDLGAAHDRRKHLSERVLEELRSEAIQSLKVFDEFHLFVTHLRQIQGSLLTHRPPKRRRVVDSFSLGRSYCNQGVR</sequence>
<reference evidence="3" key="2">
    <citation type="submission" date="2023-01" db="EMBL/GenBank/DDBJ databases">
        <authorList>
            <person name="Petersen C."/>
        </authorList>
    </citation>
    <scope>NUCLEOTIDE SEQUENCE</scope>
    <source>
        <strain evidence="3">IBT 15450</strain>
    </source>
</reference>
<keyword evidence="1" id="KW-0175">Coiled coil</keyword>
<protein>
    <submittedName>
        <fullName evidence="3">Uncharacterized protein</fullName>
    </submittedName>
</protein>
<feature type="region of interest" description="Disordered" evidence="2">
    <location>
        <begin position="206"/>
        <end position="225"/>
    </location>
</feature>
<keyword evidence="4" id="KW-1185">Reference proteome</keyword>
<organism evidence="3 4">
    <name type="scientific">Penicillium canescens</name>
    <dbReference type="NCBI Taxonomy" id="5083"/>
    <lineage>
        <taxon>Eukaryota</taxon>
        <taxon>Fungi</taxon>
        <taxon>Dikarya</taxon>
        <taxon>Ascomycota</taxon>
        <taxon>Pezizomycotina</taxon>
        <taxon>Eurotiomycetes</taxon>
        <taxon>Eurotiomycetidae</taxon>
        <taxon>Eurotiales</taxon>
        <taxon>Aspergillaceae</taxon>
        <taxon>Penicillium</taxon>
    </lineage>
</organism>
<accession>A0AAD6IBI1</accession>
<gene>
    <name evidence="3" type="ORF">N7460_007091</name>
</gene>